<keyword evidence="4" id="KW-1185">Reference proteome</keyword>
<dbReference type="InterPro" id="IPR001806">
    <property type="entry name" value="Small_GTPase"/>
</dbReference>
<evidence type="ECO:0000313" key="5">
    <source>
        <dbReference type="RefSeq" id="XP_013775876.1"/>
    </source>
</evidence>
<proteinExistence type="inferred from homology"/>
<evidence type="ECO:0000313" key="4">
    <source>
        <dbReference type="Proteomes" id="UP000694941"/>
    </source>
</evidence>
<feature type="compositionally biased region" description="Polar residues" evidence="3">
    <location>
        <begin position="68"/>
        <end position="93"/>
    </location>
</feature>
<dbReference type="PROSITE" id="PS51419">
    <property type="entry name" value="RAB"/>
    <property type="match status" value="1"/>
</dbReference>
<reference evidence="5" key="1">
    <citation type="submission" date="2025-08" db="UniProtKB">
        <authorList>
            <consortium name="RefSeq"/>
        </authorList>
    </citation>
    <scope>IDENTIFICATION</scope>
    <source>
        <tissue evidence="5">Muscle</tissue>
    </source>
</reference>
<evidence type="ECO:0000256" key="3">
    <source>
        <dbReference type="SAM" id="MobiDB-lite"/>
    </source>
</evidence>
<dbReference type="PROSITE" id="PS51421">
    <property type="entry name" value="RAS"/>
    <property type="match status" value="1"/>
</dbReference>
<accession>A0ABM1B6N5</accession>
<evidence type="ECO:0000256" key="1">
    <source>
        <dbReference type="ARBA" id="ARBA00008846"/>
    </source>
</evidence>
<dbReference type="InterPro" id="IPR051641">
    <property type="entry name" value="RGK_GTP-binding_reg"/>
</dbReference>
<dbReference type="SMART" id="SM00175">
    <property type="entry name" value="RAB"/>
    <property type="match status" value="1"/>
</dbReference>
<gene>
    <name evidence="5" type="primary">LOC106460690</name>
</gene>
<dbReference type="Proteomes" id="UP000694941">
    <property type="component" value="Unplaced"/>
</dbReference>
<dbReference type="SMART" id="SM00173">
    <property type="entry name" value="RAS"/>
    <property type="match status" value="1"/>
</dbReference>
<feature type="region of interest" description="Disordered" evidence="3">
    <location>
        <begin position="49"/>
        <end position="95"/>
    </location>
</feature>
<dbReference type="SUPFAM" id="SSF52540">
    <property type="entry name" value="P-loop containing nucleoside triphosphate hydrolases"/>
    <property type="match status" value="1"/>
</dbReference>
<dbReference type="PRINTS" id="PR00449">
    <property type="entry name" value="RASTRNSFRMNG"/>
</dbReference>
<dbReference type="RefSeq" id="XP_013775876.1">
    <property type="nucleotide sequence ID" value="XM_013920422.2"/>
</dbReference>
<name>A0ABM1B6N5_LIMPO</name>
<keyword evidence="2" id="KW-0597">Phosphoprotein</keyword>
<dbReference type="PANTHER" id="PTHR45775:SF6">
    <property type="entry name" value="RAD, GEM_KIR FAMILY MEMBER 2, ISOFORM C"/>
    <property type="match status" value="1"/>
</dbReference>
<dbReference type="GeneID" id="106460690"/>
<organism evidence="4 5">
    <name type="scientific">Limulus polyphemus</name>
    <name type="common">Atlantic horseshoe crab</name>
    <dbReference type="NCBI Taxonomy" id="6850"/>
    <lineage>
        <taxon>Eukaryota</taxon>
        <taxon>Metazoa</taxon>
        <taxon>Ecdysozoa</taxon>
        <taxon>Arthropoda</taxon>
        <taxon>Chelicerata</taxon>
        <taxon>Merostomata</taxon>
        <taxon>Xiphosura</taxon>
        <taxon>Limulidae</taxon>
        <taxon>Limulus</taxon>
    </lineage>
</organism>
<dbReference type="PANTHER" id="PTHR45775">
    <property type="entry name" value="RAD, GEM/KIR FAMILY MEMBER 2, ISOFORM C"/>
    <property type="match status" value="1"/>
</dbReference>
<protein>
    <submittedName>
        <fullName evidence="5">Uncharacterized protein LOC106460690</fullName>
    </submittedName>
</protein>
<dbReference type="InterPro" id="IPR027417">
    <property type="entry name" value="P-loop_NTPase"/>
</dbReference>
<comment type="similarity">
    <text evidence="1">Belongs to the small GTPase superfamily. RGK family.</text>
</comment>
<evidence type="ECO:0000256" key="2">
    <source>
        <dbReference type="ARBA" id="ARBA00022553"/>
    </source>
</evidence>
<sequence>MTLEETSEGELSPSISRADLLGHGLCASYLRSAPDLLKLDQNEDLDHSIRRGSHSVSPGTNFIMPRASSLQPRSPTQGRVKRNNTVGRSQSMKTTRRLRCLEPSNRFRQRVASIPVDMTPQLDFNLNTRSSSDHSLLLLPTEVGDFQRLRNFCVTSKGVINRGDSFRSKSRITRNILPIGSQPPHNNTTKSNSVADMLPVPKTQDVPPVIVTESVLHRVLIIGSPDVGKSSLTSQFSTSEYICAYDTSLAEENENSVSIILNGQETELIFVEHSFSDNMPQVFSTTYNIDAFAVVYSVTNKRSFQQAKSLLQQIYKNPSNGYKAVVLVGNKTDLVRLREVTSNEGRTAATSCNCKFIETSAGINHHVDELLVGLLTQIRLKIQQQKESISVEKARSRSSEISCGKVKSFIKRILHKSSAKSKSCDNLHDL</sequence>
<dbReference type="Gene3D" id="3.40.50.300">
    <property type="entry name" value="P-loop containing nucleotide triphosphate hydrolases"/>
    <property type="match status" value="1"/>
</dbReference>
<dbReference type="Pfam" id="PF00071">
    <property type="entry name" value="Ras"/>
    <property type="match status" value="1"/>
</dbReference>